<dbReference type="InterPro" id="IPR036961">
    <property type="entry name" value="Kinesin_motor_dom_sf"/>
</dbReference>
<dbReference type="PRINTS" id="PR00193">
    <property type="entry name" value="MYOSINHEAVY"/>
</dbReference>
<feature type="domain" description="Myosin motor" evidence="11">
    <location>
        <begin position="66"/>
        <end position="737"/>
    </location>
</feature>
<dbReference type="Gene3D" id="1.20.5.190">
    <property type="match status" value="1"/>
</dbReference>
<dbReference type="CDD" id="cd01381">
    <property type="entry name" value="MYSc_Myo7"/>
    <property type="match status" value="1"/>
</dbReference>
<evidence type="ECO:0000256" key="5">
    <source>
        <dbReference type="ARBA" id="ARBA00022840"/>
    </source>
</evidence>
<dbReference type="InParanoid" id="A0A6P8I7L2"/>
<feature type="binding site" evidence="9">
    <location>
        <begin position="159"/>
        <end position="166"/>
    </location>
    <ligand>
        <name>ATP</name>
        <dbReference type="ChEBI" id="CHEBI:30616"/>
    </ligand>
</feature>
<dbReference type="AlphaFoldDB" id="A0A6P8I7L2"/>
<feature type="region of interest" description="Disordered" evidence="10">
    <location>
        <begin position="820"/>
        <end position="914"/>
    </location>
</feature>
<dbReference type="Pfam" id="PF00063">
    <property type="entry name" value="Myosin_head"/>
    <property type="match status" value="1"/>
</dbReference>
<evidence type="ECO:0000256" key="3">
    <source>
        <dbReference type="ARBA" id="ARBA00022490"/>
    </source>
</evidence>
<evidence type="ECO:0000256" key="10">
    <source>
        <dbReference type="SAM" id="MobiDB-lite"/>
    </source>
</evidence>
<evidence type="ECO:0000256" key="4">
    <source>
        <dbReference type="ARBA" id="ARBA00022741"/>
    </source>
</evidence>
<dbReference type="SMART" id="SM00015">
    <property type="entry name" value="IQ"/>
    <property type="match status" value="2"/>
</dbReference>
<dbReference type="Pfam" id="PF24123">
    <property type="entry name" value="Myosin_VII_N"/>
    <property type="match status" value="1"/>
</dbReference>
<evidence type="ECO:0000256" key="2">
    <source>
        <dbReference type="ARBA" id="ARBA00008314"/>
    </source>
</evidence>
<sequence length="1044" mass="120200">MSLIVQGEHVWLDDSTVPGGFGIPIGARVESIEGSKVVLKDDEEREINIQRAEAELLNRMHQGSVDTVDDMIKLGDLNEAGILRNLLIRYRERQIYTYIGSVLVAVNPYTFFPIYDSTYINEYQGRDLTALPPHIFAVAEQAYSLMKREKHNQCIVISGESGAGKTESTKFILQYLATVSGQHSRIEQQVLQANPILEAFGNAKTLRNDNSSRFGKYIDVHFNKSAVIEGAKIEHYLLEKSRIVNQMPDERNYHIFYRMLAGMSPQELRSLHLTTPQDYYYLSQGNCFTCQGVDEARAFHVIKEAMEVLAFTEEEMWRIFKIMAALLHLGNISFQATVHENMESCEIMNAEHTNYAEDLLGLPRNTMEKAFTFKSTYASGEVIYSPLSDSKATDVRDAFVKGLYGKTFVWIVRKINASIYKPKDEKDGRTSIGVLDIFGFEVFDVNSFEQLCINYANENLQQFFVAQIFKIEQEEYSREGIEWKQVTFQDNQDVLDMLALAPMNFIALMDEESRFPQGTDESFLHKLNANHKDNPYFVKSSSLERTKFGVVHFAGTVYYESEGILDKNRDTFSGDLIDLIAQSDSNFLLDFFIKERSMGTETRKRSPTLSMQFRRSLNVLMKTLSNCHSSFVRCIKPNNHKQAMVFDRQLCWQQLKYSGMLETVRVRKAGYSMRHTFEEFVTRYHMLLRDSEAKSRNPQEVSELIASSLLSSTGWVMGTRRIFLKESQDKILENARSRLLTSKVVLLQRNIRKYLQQKRVRKERNGAIVIQKTWRGYKERRAYNTMRRGFYRLQAIVRSRLLVKKYHTLKLQMAEEQKLKLQEQKRREEEERRREEEEKRREEEERWRKEQELRRRERERKRKEDLERRAKEAQMEREQREKNRGEGLTLLGRSSAGKATSQSTALYQGTSASTTQDLGALSSSLSEMLTRSNPTRGAQDGAQYVPHTLTSTISSLSSLLKPSPGNSAAFAVSLLAFGIALGTPPTEQHNQQQQQQQEESTTADSQASTSRQQSQRQGFVSPLRTEARGPQSSNRNGPNSELRH</sequence>
<evidence type="ECO:0000256" key="7">
    <source>
        <dbReference type="ARBA" id="ARBA00023175"/>
    </source>
</evidence>
<dbReference type="InterPro" id="IPR027417">
    <property type="entry name" value="P-loop_NTPase"/>
</dbReference>
<dbReference type="Gene3D" id="3.40.850.10">
    <property type="entry name" value="Kinesin motor domain"/>
    <property type="match status" value="1"/>
</dbReference>
<name>A0A6P8I7L2_ACTTE</name>
<evidence type="ECO:0000256" key="1">
    <source>
        <dbReference type="ARBA" id="ARBA00004496"/>
    </source>
</evidence>
<evidence type="ECO:0000313" key="12">
    <source>
        <dbReference type="Proteomes" id="UP000515163"/>
    </source>
</evidence>
<dbReference type="RefSeq" id="XP_031564569.1">
    <property type="nucleotide sequence ID" value="XM_031708709.1"/>
</dbReference>
<keyword evidence="5 9" id="KW-0067">ATP-binding</keyword>
<dbReference type="InterPro" id="IPR001609">
    <property type="entry name" value="Myosin_head_motor_dom-like"/>
</dbReference>
<feature type="region of interest" description="Actin-binding" evidence="9">
    <location>
        <begin position="617"/>
        <end position="639"/>
    </location>
</feature>
<dbReference type="InterPro" id="IPR000048">
    <property type="entry name" value="IQ_motif_EF-hand-BS"/>
</dbReference>
<organism evidence="12 13">
    <name type="scientific">Actinia tenebrosa</name>
    <name type="common">Australian red waratah sea anemone</name>
    <dbReference type="NCBI Taxonomy" id="6105"/>
    <lineage>
        <taxon>Eukaryota</taxon>
        <taxon>Metazoa</taxon>
        <taxon>Cnidaria</taxon>
        <taxon>Anthozoa</taxon>
        <taxon>Hexacorallia</taxon>
        <taxon>Actiniaria</taxon>
        <taxon>Actiniidae</taxon>
        <taxon>Actinia</taxon>
    </lineage>
</organism>
<dbReference type="Gene3D" id="1.10.10.820">
    <property type="match status" value="1"/>
</dbReference>
<keyword evidence="6 9" id="KW-0518">Myosin</keyword>
<keyword evidence="7 9" id="KW-0505">Motor protein</keyword>
<dbReference type="PANTHER" id="PTHR46049">
    <property type="entry name" value="AGAP003327-PA"/>
    <property type="match status" value="1"/>
</dbReference>
<feature type="compositionally biased region" description="Polar residues" evidence="10">
    <location>
        <begin position="897"/>
        <end position="914"/>
    </location>
</feature>
<comment type="subcellular location">
    <subcellularLocation>
        <location evidence="1">Cytoplasm</location>
    </subcellularLocation>
</comment>
<proteinExistence type="inferred from homology"/>
<dbReference type="GO" id="GO:0016459">
    <property type="term" value="C:myosin complex"/>
    <property type="evidence" value="ECO:0007669"/>
    <property type="project" value="UniProtKB-KW"/>
</dbReference>
<dbReference type="PANTHER" id="PTHR46049:SF10">
    <property type="entry name" value="MYOSIN VIIA"/>
    <property type="match status" value="1"/>
</dbReference>
<dbReference type="InterPro" id="IPR036106">
    <property type="entry name" value="MYSc_Myo7"/>
</dbReference>
<dbReference type="GO" id="GO:0003779">
    <property type="term" value="F:actin binding"/>
    <property type="evidence" value="ECO:0007669"/>
    <property type="project" value="UniProtKB-KW"/>
</dbReference>
<feature type="region of interest" description="Disordered" evidence="10">
    <location>
        <begin position="983"/>
        <end position="1044"/>
    </location>
</feature>
<dbReference type="Gene3D" id="1.20.58.530">
    <property type="match status" value="1"/>
</dbReference>
<comment type="similarity">
    <text evidence="2 9">Belongs to the TRAFAC class myosin-kinesin ATPase superfamily. Myosin family.</text>
</comment>
<keyword evidence="3" id="KW-0963">Cytoplasm</keyword>
<dbReference type="Gene3D" id="6.20.240.20">
    <property type="match status" value="1"/>
</dbReference>
<dbReference type="Gene3D" id="1.20.120.720">
    <property type="entry name" value="Myosin VI head, motor domain, U50 subdomain"/>
    <property type="match status" value="1"/>
</dbReference>
<dbReference type="SUPFAM" id="SSF52540">
    <property type="entry name" value="P-loop containing nucleoside triphosphate hydrolases"/>
    <property type="match status" value="1"/>
</dbReference>
<dbReference type="FunFam" id="1.10.10.820:FF:000001">
    <property type="entry name" value="Myosin heavy chain"/>
    <property type="match status" value="1"/>
</dbReference>
<reference evidence="13" key="1">
    <citation type="submission" date="2025-08" db="UniProtKB">
        <authorList>
            <consortium name="RefSeq"/>
        </authorList>
    </citation>
    <scope>IDENTIFICATION</scope>
    <source>
        <tissue evidence="13">Tentacle</tissue>
    </source>
</reference>
<dbReference type="GO" id="GO:0005737">
    <property type="term" value="C:cytoplasm"/>
    <property type="evidence" value="ECO:0007669"/>
    <property type="project" value="UniProtKB-SubCell"/>
</dbReference>
<dbReference type="GO" id="GO:0003774">
    <property type="term" value="F:cytoskeletal motor activity"/>
    <property type="evidence" value="ECO:0007669"/>
    <property type="project" value="UniProtKB-UniRule"/>
</dbReference>
<dbReference type="GeneID" id="116299972"/>
<dbReference type="SMART" id="SM00242">
    <property type="entry name" value="MYSc"/>
    <property type="match status" value="1"/>
</dbReference>
<dbReference type="InterPro" id="IPR057130">
    <property type="entry name" value="Myosin_VII_N"/>
</dbReference>
<dbReference type="PROSITE" id="PS51456">
    <property type="entry name" value="MYOSIN_MOTOR"/>
    <property type="match status" value="1"/>
</dbReference>
<feature type="compositionally biased region" description="Basic and acidic residues" evidence="10">
    <location>
        <begin position="820"/>
        <end position="885"/>
    </location>
</feature>
<evidence type="ECO:0000256" key="8">
    <source>
        <dbReference type="ARBA" id="ARBA00023203"/>
    </source>
</evidence>
<protein>
    <submittedName>
        <fullName evidence="13">Unconventional myosin-VIIa-like</fullName>
    </submittedName>
</protein>
<dbReference type="OrthoDB" id="5983411at2759"/>
<dbReference type="GO" id="GO:0005524">
    <property type="term" value="F:ATP binding"/>
    <property type="evidence" value="ECO:0007669"/>
    <property type="project" value="UniProtKB-UniRule"/>
</dbReference>
<evidence type="ECO:0000259" key="11">
    <source>
        <dbReference type="PROSITE" id="PS51456"/>
    </source>
</evidence>
<accession>A0A6P8I7L2</accession>
<evidence type="ECO:0000313" key="13">
    <source>
        <dbReference type="RefSeq" id="XP_031564569.1"/>
    </source>
</evidence>
<evidence type="ECO:0000256" key="6">
    <source>
        <dbReference type="ARBA" id="ARBA00023123"/>
    </source>
</evidence>
<dbReference type="CDD" id="cd23767">
    <property type="entry name" value="IQCD"/>
    <property type="match status" value="1"/>
</dbReference>
<dbReference type="InterPro" id="IPR051724">
    <property type="entry name" value="Actin_motor_Myosin"/>
</dbReference>
<dbReference type="Proteomes" id="UP000515163">
    <property type="component" value="Unplaced"/>
</dbReference>
<keyword evidence="12" id="KW-1185">Reference proteome</keyword>
<feature type="compositionally biased region" description="Low complexity" evidence="10">
    <location>
        <begin position="991"/>
        <end position="1017"/>
    </location>
</feature>
<feature type="compositionally biased region" description="Polar residues" evidence="10">
    <location>
        <begin position="1030"/>
        <end position="1044"/>
    </location>
</feature>
<keyword evidence="8 9" id="KW-0009">Actin-binding</keyword>
<evidence type="ECO:0000256" key="9">
    <source>
        <dbReference type="PROSITE-ProRule" id="PRU00782"/>
    </source>
</evidence>
<dbReference type="Pfam" id="PF00612">
    <property type="entry name" value="IQ"/>
    <property type="match status" value="1"/>
</dbReference>
<dbReference type="PROSITE" id="PS50096">
    <property type="entry name" value="IQ"/>
    <property type="match status" value="1"/>
</dbReference>
<gene>
    <name evidence="13" type="primary">LOC116299972</name>
</gene>
<dbReference type="KEGG" id="aten:116299972"/>
<keyword evidence="4 9" id="KW-0547">Nucleotide-binding</keyword>